<dbReference type="Gene3D" id="3.40.50.300">
    <property type="entry name" value="P-loop containing nucleotide triphosphate hydrolases"/>
    <property type="match status" value="1"/>
</dbReference>
<evidence type="ECO:0000313" key="6">
    <source>
        <dbReference type="Proteomes" id="UP000505077"/>
    </source>
</evidence>
<evidence type="ECO:0000256" key="1">
    <source>
        <dbReference type="ARBA" id="ARBA00022448"/>
    </source>
</evidence>
<dbReference type="Proteomes" id="UP000505077">
    <property type="component" value="Unassembled WGS sequence"/>
</dbReference>
<dbReference type="SUPFAM" id="SSF52540">
    <property type="entry name" value="P-loop containing nucleoside triphosphate hydrolases"/>
    <property type="match status" value="1"/>
</dbReference>
<dbReference type="GO" id="GO:0016887">
    <property type="term" value="F:ATP hydrolysis activity"/>
    <property type="evidence" value="ECO:0007669"/>
    <property type="project" value="InterPro"/>
</dbReference>
<dbReference type="InterPro" id="IPR017871">
    <property type="entry name" value="ABC_transporter-like_CS"/>
</dbReference>
<reference evidence="5 6" key="1">
    <citation type="journal article" date="2020" name="ISME J.">
        <title>Parallel Reductive Genome Evolution in Desulfovibrio Ectosymbionts Independently Acquired by Trichonympha Protists in the Termite Gut.</title>
        <authorList>
            <person name="Takeuchi M."/>
            <person name="Kuwahara H."/>
            <person name="Murakami T."/>
            <person name="Takahashi K."/>
            <person name="Kajitani R."/>
            <person name="Toyoda A."/>
            <person name="Itoh T."/>
            <person name="Ohkuma M."/>
            <person name="Hongoh Y."/>
        </authorList>
    </citation>
    <scope>NUCLEOTIDE SEQUENCE [LARGE SCALE GENOMIC DNA]</scope>
    <source>
        <strain evidence="5">ZnDsv-02</strain>
    </source>
</reference>
<feature type="domain" description="ABC transporter" evidence="4">
    <location>
        <begin position="1"/>
        <end position="243"/>
    </location>
</feature>
<sequence length="271" mass="29752">MQAWDIAFKALHAGYDDYTVLRNINANLPTGKISVILGGSGCGKSTLLRQIIGLSRPLSGAVMIGGKDIFALSHAEFRKMRRQMGVLFQDGALLGALTLAQNVALPLSEHLKLSKALLRKAALRVLRMVGLENFADFYPNQLSGGMRKRAGLARAIITEPRILLCDEPTSGLDPITAARMDALLRSMHTHYQDMTLVVVSHDLASLRAIAQHVLIIKDGSTIFAGTPKAMEASTNPYLQHFLRRETDERNTDTHTPIDANIRASLDKWLES</sequence>
<evidence type="ECO:0000259" key="4">
    <source>
        <dbReference type="PROSITE" id="PS50893"/>
    </source>
</evidence>
<evidence type="ECO:0000313" key="5">
    <source>
        <dbReference type="EMBL" id="GFH63042.1"/>
    </source>
</evidence>
<dbReference type="PANTHER" id="PTHR43023:SF3">
    <property type="entry name" value="PROTEIN TRIGALACTOSYLDIACYLGLYCEROL 3, CHLOROPLASTIC"/>
    <property type="match status" value="1"/>
</dbReference>
<keyword evidence="1" id="KW-0813">Transport</keyword>
<comment type="caution">
    <text evidence="5">The sequence shown here is derived from an EMBL/GenBank/DDBJ whole genome shotgun (WGS) entry which is preliminary data.</text>
</comment>
<evidence type="ECO:0000256" key="2">
    <source>
        <dbReference type="ARBA" id="ARBA00022741"/>
    </source>
</evidence>
<organism evidence="5 6">
    <name type="scientific">Candidatus Desulfovibrio kirbyi</name>
    <dbReference type="NCBI Taxonomy" id="2696086"/>
    <lineage>
        <taxon>Bacteria</taxon>
        <taxon>Pseudomonadati</taxon>
        <taxon>Thermodesulfobacteriota</taxon>
        <taxon>Desulfovibrionia</taxon>
        <taxon>Desulfovibrionales</taxon>
        <taxon>Desulfovibrionaceae</taxon>
        <taxon>Desulfovibrio</taxon>
    </lineage>
</organism>
<dbReference type="PROSITE" id="PS00211">
    <property type="entry name" value="ABC_TRANSPORTER_1"/>
    <property type="match status" value="1"/>
</dbReference>
<proteinExistence type="predicted"/>
<keyword evidence="3 5" id="KW-0067">ATP-binding</keyword>
<dbReference type="SMART" id="SM00382">
    <property type="entry name" value="AAA"/>
    <property type="match status" value="1"/>
</dbReference>
<dbReference type="AlphaFoldDB" id="A0A6L2R6G4"/>
<dbReference type="PANTHER" id="PTHR43023">
    <property type="entry name" value="PROTEIN TRIGALACTOSYLDIACYLGLYCEROL 3, CHLOROPLASTIC"/>
    <property type="match status" value="1"/>
</dbReference>
<dbReference type="InterPro" id="IPR003439">
    <property type="entry name" value="ABC_transporter-like_ATP-bd"/>
</dbReference>
<protein>
    <submittedName>
        <fullName evidence="5">ABC exporter, ATP-binding protein</fullName>
    </submittedName>
</protein>
<dbReference type="GO" id="GO:0005524">
    <property type="term" value="F:ATP binding"/>
    <property type="evidence" value="ECO:0007669"/>
    <property type="project" value="UniProtKB-KW"/>
</dbReference>
<name>A0A6L2R6G4_9BACT</name>
<dbReference type="EMBL" id="BLLL01000008">
    <property type="protein sequence ID" value="GFH63042.1"/>
    <property type="molecule type" value="Genomic_DNA"/>
</dbReference>
<keyword evidence="2" id="KW-0547">Nucleotide-binding</keyword>
<dbReference type="InterPro" id="IPR003593">
    <property type="entry name" value="AAA+_ATPase"/>
</dbReference>
<gene>
    <name evidence="5" type="ORF">ZNDK_0813</name>
</gene>
<accession>A0A6L2R6G4</accession>
<dbReference type="Pfam" id="PF00005">
    <property type="entry name" value="ABC_tran"/>
    <property type="match status" value="1"/>
</dbReference>
<dbReference type="InterPro" id="IPR027417">
    <property type="entry name" value="P-loop_NTPase"/>
</dbReference>
<dbReference type="PROSITE" id="PS50893">
    <property type="entry name" value="ABC_TRANSPORTER_2"/>
    <property type="match status" value="1"/>
</dbReference>
<evidence type="ECO:0000256" key="3">
    <source>
        <dbReference type="ARBA" id="ARBA00022840"/>
    </source>
</evidence>